<dbReference type="PROSITE" id="PS00518">
    <property type="entry name" value="ZF_RING_1"/>
    <property type="match status" value="1"/>
</dbReference>
<keyword evidence="4 7" id="KW-0863">Zinc-finger</keyword>
<feature type="region of interest" description="Disordered" evidence="8">
    <location>
        <begin position="140"/>
        <end position="215"/>
    </location>
</feature>
<dbReference type="HOGENOM" id="CLU_399582_0_0_1"/>
<dbReference type="PROSITE" id="PS50089">
    <property type="entry name" value="ZF_RING_2"/>
    <property type="match status" value="1"/>
</dbReference>
<feature type="compositionally biased region" description="Polar residues" evidence="8">
    <location>
        <begin position="458"/>
        <end position="479"/>
    </location>
</feature>
<dbReference type="OrthoDB" id="6105938at2759"/>
<dbReference type="SUPFAM" id="SSF57850">
    <property type="entry name" value="RING/U-box"/>
    <property type="match status" value="1"/>
</dbReference>
<feature type="compositionally biased region" description="Polar residues" evidence="8">
    <location>
        <begin position="113"/>
        <end position="124"/>
    </location>
</feature>
<dbReference type="SMART" id="SM00184">
    <property type="entry name" value="RING"/>
    <property type="match status" value="1"/>
</dbReference>
<organism evidence="10 11">
    <name type="scientific">Paxillus involutus ATCC 200175</name>
    <dbReference type="NCBI Taxonomy" id="664439"/>
    <lineage>
        <taxon>Eukaryota</taxon>
        <taxon>Fungi</taxon>
        <taxon>Dikarya</taxon>
        <taxon>Basidiomycota</taxon>
        <taxon>Agaricomycotina</taxon>
        <taxon>Agaricomycetes</taxon>
        <taxon>Agaricomycetidae</taxon>
        <taxon>Boletales</taxon>
        <taxon>Paxilineae</taxon>
        <taxon>Paxillaceae</taxon>
        <taxon>Paxillus</taxon>
    </lineage>
</organism>
<dbReference type="PANTHER" id="PTHR24376">
    <property type="entry name" value="ZINC FINGER PROTEIN"/>
    <property type="match status" value="1"/>
</dbReference>
<name>A0A0C9TFY9_PAXIN</name>
<evidence type="ECO:0000259" key="9">
    <source>
        <dbReference type="PROSITE" id="PS50089"/>
    </source>
</evidence>
<keyword evidence="3" id="KW-0677">Repeat</keyword>
<keyword evidence="6" id="KW-0539">Nucleus</keyword>
<protein>
    <recommendedName>
        <fullName evidence="9">RING-type domain-containing protein</fullName>
    </recommendedName>
</protein>
<dbReference type="Gene3D" id="3.30.40.10">
    <property type="entry name" value="Zinc/RING finger domain, C3HC4 (zinc finger)"/>
    <property type="match status" value="1"/>
</dbReference>
<dbReference type="InterPro" id="IPR013087">
    <property type="entry name" value="Znf_C2H2_type"/>
</dbReference>
<keyword evidence="5" id="KW-0862">Zinc</keyword>
<comment type="subcellular location">
    <subcellularLocation>
        <location evidence="1">Nucleus</location>
    </subcellularLocation>
</comment>
<keyword evidence="2" id="KW-0479">Metal-binding</keyword>
<dbReference type="EMBL" id="KN819342">
    <property type="protein sequence ID" value="KIJ14570.1"/>
    <property type="molecule type" value="Genomic_DNA"/>
</dbReference>
<evidence type="ECO:0000256" key="4">
    <source>
        <dbReference type="ARBA" id="ARBA00022771"/>
    </source>
</evidence>
<dbReference type="InterPro" id="IPR001841">
    <property type="entry name" value="Znf_RING"/>
</dbReference>
<keyword evidence="11" id="KW-1185">Reference proteome</keyword>
<proteinExistence type="predicted"/>
<dbReference type="AlphaFoldDB" id="A0A0C9TFY9"/>
<dbReference type="PROSITE" id="PS00028">
    <property type="entry name" value="ZINC_FINGER_C2H2_1"/>
    <property type="match status" value="2"/>
</dbReference>
<gene>
    <name evidence="10" type="ORF">PAXINDRAFT_100049</name>
</gene>
<feature type="compositionally biased region" description="Low complexity" evidence="8">
    <location>
        <begin position="411"/>
        <end position="425"/>
    </location>
</feature>
<dbReference type="GO" id="GO:0005634">
    <property type="term" value="C:nucleus"/>
    <property type="evidence" value="ECO:0007669"/>
    <property type="project" value="UniProtKB-SubCell"/>
</dbReference>
<dbReference type="GO" id="GO:0000978">
    <property type="term" value="F:RNA polymerase II cis-regulatory region sequence-specific DNA binding"/>
    <property type="evidence" value="ECO:0007669"/>
    <property type="project" value="TreeGrafter"/>
</dbReference>
<evidence type="ECO:0000313" key="10">
    <source>
        <dbReference type="EMBL" id="KIJ14570.1"/>
    </source>
</evidence>
<dbReference type="InterPro" id="IPR013083">
    <property type="entry name" value="Znf_RING/FYVE/PHD"/>
</dbReference>
<feature type="region of interest" description="Disordered" evidence="8">
    <location>
        <begin position="379"/>
        <end position="487"/>
    </location>
</feature>
<dbReference type="InterPro" id="IPR017907">
    <property type="entry name" value="Znf_RING_CS"/>
</dbReference>
<evidence type="ECO:0000256" key="2">
    <source>
        <dbReference type="ARBA" id="ARBA00022723"/>
    </source>
</evidence>
<dbReference type="GO" id="GO:0001228">
    <property type="term" value="F:DNA-binding transcription activator activity, RNA polymerase II-specific"/>
    <property type="evidence" value="ECO:0007669"/>
    <property type="project" value="TreeGrafter"/>
</dbReference>
<dbReference type="GO" id="GO:0008270">
    <property type="term" value="F:zinc ion binding"/>
    <property type="evidence" value="ECO:0007669"/>
    <property type="project" value="UniProtKB-KW"/>
</dbReference>
<evidence type="ECO:0000256" key="6">
    <source>
        <dbReference type="ARBA" id="ARBA00023242"/>
    </source>
</evidence>
<dbReference type="InterPro" id="IPR018957">
    <property type="entry name" value="Znf_C3HC4_RING-type"/>
</dbReference>
<feature type="domain" description="RING-type" evidence="9">
    <location>
        <begin position="610"/>
        <end position="649"/>
    </location>
</feature>
<evidence type="ECO:0000256" key="3">
    <source>
        <dbReference type="ARBA" id="ARBA00022737"/>
    </source>
</evidence>
<evidence type="ECO:0000256" key="1">
    <source>
        <dbReference type="ARBA" id="ARBA00004123"/>
    </source>
</evidence>
<feature type="compositionally biased region" description="Low complexity" evidence="8">
    <location>
        <begin position="89"/>
        <end position="112"/>
    </location>
</feature>
<dbReference type="SMART" id="SM00355">
    <property type="entry name" value="ZnF_C2H2"/>
    <property type="match status" value="7"/>
</dbReference>
<reference evidence="11" key="2">
    <citation type="submission" date="2015-01" db="EMBL/GenBank/DDBJ databases">
        <title>Evolutionary Origins and Diversification of the Mycorrhizal Mutualists.</title>
        <authorList>
            <consortium name="DOE Joint Genome Institute"/>
            <consortium name="Mycorrhizal Genomics Consortium"/>
            <person name="Kohler A."/>
            <person name="Kuo A."/>
            <person name="Nagy L.G."/>
            <person name="Floudas D."/>
            <person name="Copeland A."/>
            <person name="Barry K.W."/>
            <person name="Cichocki N."/>
            <person name="Veneault-Fourrey C."/>
            <person name="LaButti K."/>
            <person name="Lindquist E.A."/>
            <person name="Lipzen A."/>
            <person name="Lundell T."/>
            <person name="Morin E."/>
            <person name="Murat C."/>
            <person name="Riley R."/>
            <person name="Ohm R."/>
            <person name="Sun H."/>
            <person name="Tunlid A."/>
            <person name="Henrissat B."/>
            <person name="Grigoriev I.V."/>
            <person name="Hibbett D.S."/>
            <person name="Martin F."/>
        </authorList>
    </citation>
    <scope>NUCLEOTIDE SEQUENCE [LARGE SCALE GENOMIC DNA]</scope>
    <source>
        <strain evidence="11">ATCC 200175</strain>
    </source>
</reference>
<dbReference type="Pfam" id="PF00097">
    <property type="entry name" value="zf-C3HC4"/>
    <property type="match status" value="1"/>
</dbReference>
<feature type="region of interest" description="Disordered" evidence="8">
    <location>
        <begin position="89"/>
        <end position="126"/>
    </location>
</feature>
<evidence type="ECO:0000256" key="8">
    <source>
        <dbReference type="SAM" id="MobiDB-lite"/>
    </source>
</evidence>
<accession>A0A0C9TFY9</accession>
<dbReference type="PANTHER" id="PTHR24376:SF216">
    <property type="entry name" value="ZINC FINGER PROTEIN 420-LIKE"/>
    <property type="match status" value="1"/>
</dbReference>
<sequence length="664" mass="71793">MFECRYCGSADFASDEARLEHESAKHLLCRACHKAFKLPESCQQHEQAKHNLTLLQCSRCGSKFQTIHERHAHEKSHRFPYITVVSSPSAAQPQPVSSYSSSPSLFSPSINSKPNPVSDTQGQRVASPAAPLYCHTEMDELPCDPSELQTSDEETSSVDEKHVLNSNDDSPSIAGPRDVPASPCSSSTCDDDKSDDGQDDAGNIISGGGGSQDGPAEDLQATCHCISCSQVFDTDEDLRGHFDGEPSRLKHLEDRMSFRCYLCQTLCCSNDMLQDHLLDHPTCRRCGRVFIDDLALCNHVGSEHPVVVCWDCDGAVVEQDSLELHYAVSPEHPSCRFCGVGQRHSDGMEEHIKNRHAAELHDSIPNDIEVIQLDGQVAIDGGSNATGDEESAQAEKQLATEKRDGLGQDVPAESEPTSTEEAPTANNEALREPSTSPLRTELPLQVSLTPSCIPPSSPQEVDTSSTSDTVRPTSYSHVSPSPIPSEHGSNGNPWWLLTHHSPVDVVKTSGTRPASPRSSASTETLYYDLSARSSPLSSSHAIVDGSANETPEYVSANRTYFASGPGSVQLPSYSSLGSLEPGPAFHQDVTLITNVAGPSTSTATTQRLHCRICLRDPCEEMTATICGHIFCKRCITQAVVAKSECPACKSATLLYCLFKLDLSV</sequence>
<evidence type="ECO:0000313" key="11">
    <source>
        <dbReference type="Proteomes" id="UP000053647"/>
    </source>
</evidence>
<evidence type="ECO:0000256" key="5">
    <source>
        <dbReference type="ARBA" id="ARBA00022833"/>
    </source>
</evidence>
<dbReference type="Proteomes" id="UP000053647">
    <property type="component" value="Unassembled WGS sequence"/>
</dbReference>
<reference evidence="10 11" key="1">
    <citation type="submission" date="2014-06" db="EMBL/GenBank/DDBJ databases">
        <authorList>
            <consortium name="DOE Joint Genome Institute"/>
            <person name="Kuo A."/>
            <person name="Kohler A."/>
            <person name="Nagy L.G."/>
            <person name="Floudas D."/>
            <person name="Copeland A."/>
            <person name="Barry K.W."/>
            <person name="Cichocki N."/>
            <person name="Veneault-Fourrey C."/>
            <person name="LaButti K."/>
            <person name="Lindquist E.A."/>
            <person name="Lipzen A."/>
            <person name="Lundell T."/>
            <person name="Morin E."/>
            <person name="Murat C."/>
            <person name="Sun H."/>
            <person name="Tunlid A."/>
            <person name="Henrissat B."/>
            <person name="Grigoriev I.V."/>
            <person name="Hibbett D.S."/>
            <person name="Martin F."/>
            <person name="Nordberg H.P."/>
            <person name="Cantor M.N."/>
            <person name="Hua S.X."/>
        </authorList>
    </citation>
    <scope>NUCLEOTIDE SEQUENCE [LARGE SCALE GENOMIC DNA]</scope>
    <source>
        <strain evidence="10 11">ATCC 200175</strain>
    </source>
</reference>
<evidence type="ECO:0000256" key="7">
    <source>
        <dbReference type="PROSITE-ProRule" id="PRU00175"/>
    </source>
</evidence>